<protein>
    <recommendedName>
        <fullName evidence="4">LAGLIDADG homing endonuclease</fullName>
    </recommendedName>
</protein>
<dbReference type="Proteomes" id="UP001439008">
    <property type="component" value="Unassembled WGS sequence"/>
</dbReference>
<evidence type="ECO:0000313" key="2">
    <source>
        <dbReference type="EMBL" id="MES1920112.1"/>
    </source>
</evidence>
<dbReference type="EMBL" id="JBDODL010000516">
    <property type="protein sequence ID" value="MES1920112.1"/>
    <property type="molecule type" value="Genomic_DNA"/>
</dbReference>
<feature type="coiled-coil region" evidence="1">
    <location>
        <begin position="78"/>
        <end position="134"/>
    </location>
</feature>
<comment type="caution">
    <text evidence="2">The sequence shown here is derived from an EMBL/GenBank/DDBJ whole genome shotgun (WGS) entry which is preliminary data.</text>
</comment>
<evidence type="ECO:0000256" key="1">
    <source>
        <dbReference type="SAM" id="Coils"/>
    </source>
</evidence>
<reference evidence="2 3" key="1">
    <citation type="journal article" date="2024" name="BMC Biol.">
        <title>Comparative genomics of Ascetosporea gives new insight into the evolutionary basis for animal parasitism in Rhizaria.</title>
        <authorList>
            <person name="Hiltunen Thoren M."/>
            <person name="Onut-Brannstrom I."/>
            <person name="Alfjorden A."/>
            <person name="Peckova H."/>
            <person name="Swords F."/>
            <person name="Hooper C."/>
            <person name="Holzer A.S."/>
            <person name="Bass D."/>
            <person name="Burki F."/>
        </authorList>
    </citation>
    <scope>NUCLEOTIDE SEQUENCE [LARGE SCALE GENOMIC DNA]</scope>
    <source>
        <strain evidence="2">20-A016</strain>
    </source>
</reference>
<keyword evidence="1" id="KW-0175">Coiled coil</keyword>
<gene>
    <name evidence="2" type="ORF">MHBO_001828</name>
</gene>
<evidence type="ECO:0008006" key="4">
    <source>
        <dbReference type="Google" id="ProtNLM"/>
    </source>
</evidence>
<organism evidence="2 3">
    <name type="scientific">Bonamia ostreae</name>
    <dbReference type="NCBI Taxonomy" id="126728"/>
    <lineage>
        <taxon>Eukaryota</taxon>
        <taxon>Sar</taxon>
        <taxon>Rhizaria</taxon>
        <taxon>Endomyxa</taxon>
        <taxon>Ascetosporea</taxon>
        <taxon>Haplosporida</taxon>
        <taxon>Bonamia</taxon>
    </lineage>
</organism>
<name>A0ABV2AKG1_9EUKA</name>
<accession>A0ABV2AKG1</accession>
<sequence>MFGLFPKKFFNLKTGYYKKIQIFGDCQPLLKKFGLDHMAPLFVTGIKHGPKFTQINKSLFELSFIGNKKSEDSVLCELKDIETLLQRINEENDMQQMDRYKKEYQKLSKSELLSKAAKLKLELEKARIKNWDNEE</sequence>
<evidence type="ECO:0000313" key="3">
    <source>
        <dbReference type="Proteomes" id="UP001439008"/>
    </source>
</evidence>
<keyword evidence="3" id="KW-1185">Reference proteome</keyword>
<proteinExistence type="predicted"/>